<dbReference type="PROSITE" id="PS51375">
    <property type="entry name" value="PPR"/>
    <property type="match status" value="1"/>
</dbReference>
<dbReference type="GO" id="GO:0048437">
    <property type="term" value="P:floral organ development"/>
    <property type="evidence" value="ECO:0007669"/>
    <property type="project" value="TreeGrafter"/>
</dbReference>
<dbReference type="Pfam" id="PF13639">
    <property type="entry name" value="zf-RING_2"/>
    <property type="match status" value="1"/>
</dbReference>
<dbReference type="GO" id="GO:0046621">
    <property type="term" value="P:negative regulation of organ growth"/>
    <property type="evidence" value="ECO:0007669"/>
    <property type="project" value="InterPro"/>
</dbReference>
<dbReference type="InterPro" id="IPR046848">
    <property type="entry name" value="E_motif"/>
</dbReference>
<dbReference type="Gene3D" id="1.25.40.10">
    <property type="entry name" value="Tetratricopeptide repeat domain"/>
    <property type="match status" value="1"/>
</dbReference>
<keyword evidence="6" id="KW-1185">Reference proteome</keyword>
<feature type="repeat" description="PPR" evidence="3">
    <location>
        <begin position="3"/>
        <end position="33"/>
    </location>
</feature>
<proteinExistence type="predicted"/>
<dbReference type="PROSITE" id="PS50089">
    <property type="entry name" value="ZF_RING_2"/>
    <property type="match status" value="1"/>
</dbReference>
<dbReference type="InterPro" id="IPR002885">
    <property type="entry name" value="PPR_rpt"/>
</dbReference>
<dbReference type="EMBL" id="JAAGAX010000004">
    <property type="protein sequence ID" value="KAF2317742.1"/>
    <property type="molecule type" value="Genomic_DNA"/>
</dbReference>
<accession>A0A6A6MV46</accession>
<keyword evidence="2" id="KW-0479">Metal-binding</keyword>
<dbReference type="FunFam" id="3.30.40.10:FF:000226">
    <property type="entry name" value="E3 ubiquitin ligase BIG BROTHER"/>
    <property type="match status" value="1"/>
</dbReference>
<keyword evidence="1" id="KW-0677">Repeat</keyword>
<gene>
    <name evidence="5" type="ORF">GH714_039727</name>
</gene>
<evidence type="ECO:0000256" key="3">
    <source>
        <dbReference type="PROSITE-ProRule" id="PRU00708"/>
    </source>
</evidence>
<dbReference type="NCBIfam" id="TIGR00756">
    <property type="entry name" value="PPR"/>
    <property type="match status" value="1"/>
</dbReference>
<dbReference type="GO" id="GO:0004842">
    <property type="term" value="F:ubiquitin-protein transferase activity"/>
    <property type="evidence" value="ECO:0007669"/>
    <property type="project" value="InterPro"/>
</dbReference>
<feature type="domain" description="RING-type" evidence="4">
    <location>
        <begin position="337"/>
        <end position="377"/>
    </location>
</feature>
<evidence type="ECO:0000256" key="1">
    <source>
        <dbReference type="ARBA" id="ARBA00022737"/>
    </source>
</evidence>
<dbReference type="Pfam" id="PF20431">
    <property type="entry name" value="E_motif"/>
    <property type="match status" value="1"/>
</dbReference>
<dbReference type="Pfam" id="PF01535">
    <property type="entry name" value="PPR"/>
    <property type="match status" value="2"/>
</dbReference>
<dbReference type="InterPro" id="IPR013083">
    <property type="entry name" value="Znf_RING/FYVE/PHD"/>
</dbReference>
<reference evidence="5 6" key="1">
    <citation type="journal article" date="2020" name="Mol. Plant">
        <title>The Chromosome-Based Rubber Tree Genome Provides New Insights into Spurge Genome Evolution and Rubber Biosynthesis.</title>
        <authorList>
            <person name="Liu J."/>
            <person name="Shi C."/>
            <person name="Shi C.C."/>
            <person name="Li W."/>
            <person name="Zhang Q.J."/>
            <person name="Zhang Y."/>
            <person name="Li K."/>
            <person name="Lu H.F."/>
            <person name="Shi C."/>
            <person name="Zhu S.T."/>
            <person name="Xiao Z.Y."/>
            <person name="Nan H."/>
            <person name="Yue Y."/>
            <person name="Zhu X.G."/>
            <person name="Wu Y."/>
            <person name="Hong X.N."/>
            <person name="Fan G.Y."/>
            <person name="Tong Y."/>
            <person name="Zhang D."/>
            <person name="Mao C.L."/>
            <person name="Liu Y.L."/>
            <person name="Hao S.J."/>
            <person name="Liu W.Q."/>
            <person name="Lv M.Q."/>
            <person name="Zhang H.B."/>
            <person name="Liu Y."/>
            <person name="Hu-Tang G.R."/>
            <person name="Wang J.P."/>
            <person name="Wang J.H."/>
            <person name="Sun Y.H."/>
            <person name="Ni S.B."/>
            <person name="Chen W.B."/>
            <person name="Zhang X.C."/>
            <person name="Jiao Y.N."/>
            <person name="Eichler E.E."/>
            <person name="Li G.H."/>
            <person name="Liu X."/>
            <person name="Gao L.Z."/>
        </authorList>
    </citation>
    <scope>NUCLEOTIDE SEQUENCE [LARGE SCALE GENOMIC DNA]</scope>
    <source>
        <strain evidence="6">cv. GT1</strain>
        <tissue evidence="5">Leaf</tissue>
    </source>
</reference>
<keyword evidence="2" id="KW-0863">Zinc-finger</keyword>
<dbReference type="SMART" id="SM00184">
    <property type="entry name" value="RING"/>
    <property type="match status" value="1"/>
</dbReference>
<sequence length="388" mass="44313">MPDEITFLGVLSACCHGGLVEEGRKYFAQMKSKFNLCPQLKHYSCVVDLLGRAGLLEEAEQLIKGMPIEADAVVWGAFFFACRIHGNLLMGEKAALKLLELDPSDSGIYVLLVNMYREANMLEEAGKVRKMMRERDYCIKMNWNPLMELHYTNTSYPYNSAGSFMEYFEGLTYEHVNFIFDGASQVQESVYPSMNANFYKFSLSQPGSSLYYDHSHAYQVQDHGSQIDDYGRPLEHSSTVTNVPTAVVSAEWERNENMTTSNDPVECLQRHQNAQDFQVIWQDNIDPDNMSYEELLELGEAVGAQSRGLSQELISLLPVSKYKCSFFSRRKSRSERCVICQMEYKRGDRRITLPCKHAYHFGCGTRWLSINKACPICYVDVFGDSSKR</sequence>
<dbReference type="GO" id="GO:0016567">
    <property type="term" value="P:protein ubiquitination"/>
    <property type="evidence" value="ECO:0007669"/>
    <property type="project" value="InterPro"/>
</dbReference>
<dbReference type="GO" id="GO:0031624">
    <property type="term" value="F:ubiquitin conjugating enzyme binding"/>
    <property type="evidence" value="ECO:0007669"/>
    <property type="project" value="TreeGrafter"/>
</dbReference>
<dbReference type="InterPro" id="IPR001841">
    <property type="entry name" value="Znf_RING"/>
</dbReference>
<evidence type="ECO:0000313" key="5">
    <source>
        <dbReference type="EMBL" id="KAF2317742.1"/>
    </source>
</evidence>
<organism evidence="5 6">
    <name type="scientific">Hevea brasiliensis</name>
    <name type="common">Para rubber tree</name>
    <name type="synonym">Siphonia brasiliensis</name>
    <dbReference type="NCBI Taxonomy" id="3981"/>
    <lineage>
        <taxon>Eukaryota</taxon>
        <taxon>Viridiplantae</taxon>
        <taxon>Streptophyta</taxon>
        <taxon>Embryophyta</taxon>
        <taxon>Tracheophyta</taxon>
        <taxon>Spermatophyta</taxon>
        <taxon>Magnoliopsida</taxon>
        <taxon>eudicotyledons</taxon>
        <taxon>Gunneridae</taxon>
        <taxon>Pentapetalae</taxon>
        <taxon>rosids</taxon>
        <taxon>fabids</taxon>
        <taxon>Malpighiales</taxon>
        <taxon>Euphorbiaceae</taxon>
        <taxon>Crotonoideae</taxon>
        <taxon>Micrandreae</taxon>
        <taxon>Hevea</taxon>
    </lineage>
</organism>
<dbReference type="SUPFAM" id="SSF57850">
    <property type="entry name" value="RING/U-box"/>
    <property type="match status" value="1"/>
</dbReference>
<protein>
    <recommendedName>
        <fullName evidence="4">RING-type domain-containing protein</fullName>
    </recommendedName>
</protein>
<dbReference type="FunFam" id="1.25.40.10:FF:000158">
    <property type="entry name" value="pentatricopeptide repeat-containing protein At2g33680"/>
    <property type="match status" value="1"/>
</dbReference>
<evidence type="ECO:0000313" key="6">
    <source>
        <dbReference type="Proteomes" id="UP000467840"/>
    </source>
</evidence>
<dbReference type="InterPro" id="IPR011990">
    <property type="entry name" value="TPR-like_helical_dom_sf"/>
</dbReference>
<dbReference type="PANTHER" id="PTHR46400:SF5">
    <property type="entry name" value="RING-TYPE DOMAIN-CONTAINING PROTEIN"/>
    <property type="match status" value="1"/>
</dbReference>
<keyword evidence="2" id="KW-0862">Zinc</keyword>
<name>A0A6A6MV46_HEVBR</name>
<dbReference type="InterPro" id="IPR033276">
    <property type="entry name" value="BB"/>
</dbReference>
<dbReference type="AlphaFoldDB" id="A0A6A6MV46"/>
<dbReference type="Gene3D" id="3.30.40.10">
    <property type="entry name" value="Zinc/RING finger domain, C3HC4 (zinc finger)"/>
    <property type="match status" value="1"/>
</dbReference>
<evidence type="ECO:0000259" key="4">
    <source>
        <dbReference type="PROSITE" id="PS50089"/>
    </source>
</evidence>
<dbReference type="Proteomes" id="UP000467840">
    <property type="component" value="Chromosome 6"/>
</dbReference>
<dbReference type="GO" id="GO:0005737">
    <property type="term" value="C:cytoplasm"/>
    <property type="evidence" value="ECO:0007669"/>
    <property type="project" value="UniProtKB-ARBA"/>
</dbReference>
<dbReference type="PANTHER" id="PTHR46400">
    <property type="entry name" value="RING/U-BOX SUPERFAMILY PROTEIN"/>
    <property type="match status" value="1"/>
</dbReference>
<comment type="caution">
    <text evidence="5">The sequence shown here is derived from an EMBL/GenBank/DDBJ whole genome shotgun (WGS) entry which is preliminary data.</text>
</comment>
<evidence type="ECO:0000256" key="2">
    <source>
        <dbReference type="PROSITE-ProRule" id="PRU00175"/>
    </source>
</evidence>
<dbReference type="GO" id="GO:0008270">
    <property type="term" value="F:zinc ion binding"/>
    <property type="evidence" value="ECO:0007669"/>
    <property type="project" value="UniProtKB-KW"/>
</dbReference>